<dbReference type="InterPro" id="IPR008462">
    <property type="entry name" value="CsbD"/>
</dbReference>
<dbReference type="RefSeq" id="WP_208428333.1">
    <property type="nucleotide sequence ID" value="NZ_JAEPRJ010000001.1"/>
</dbReference>
<keyword evidence="4" id="KW-1185">Reference proteome</keyword>
<proteinExistence type="inferred from homology"/>
<evidence type="ECO:0000259" key="2">
    <source>
        <dbReference type="Pfam" id="PF05532"/>
    </source>
</evidence>
<sequence length="78" mass="8035">MSVEDKLDQAKGAVKEGFGKLVGDAKTEAEGAAEKAASKVKEVAENASENVKEVAENAKGAVEGAIDGVKNIFGKDKE</sequence>
<dbReference type="Proteomes" id="UP000604730">
    <property type="component" value="Unassembled WGS sequence"/>
</dbReference>
<gene>
    <name evidence="3" type="ORF">JJN12_03145</name>
</gene>
<dbReference type="SUPFAM" id="SSF69047">
    <property type="entry name" value="Hypothetical protein YjbJ"/>
    <property type="match status" value="1"/>
</dbReference>
<organism evidence="3 4">
    <name type="scientific">Catonella massiliensis</name>
    <dbReference type="NCBI Taxonomy" id="2799636"/>
    <lineage>
        <taxon>Bacteria</taxon>
        <taxon>Bacillati</taxon>
        <taxon>Bacillota</taxon>
        <taxon>Clostridia</taxon>
        <taxon>Lachnospirales</taxon>
        <taxon>Lachnospiraceae</taxon>
        <taxon>Catonella</taxon>
    </lineage>
</organism>
<dbReference type="Pfam" id="PF05532">
    <property type="entry name" value="CsbD"/>
    <property type="match status" value="1"/>
</dbReference>
<evidence type="ECO:0000256" key="1">
    <source>
        <dbReference type="ARBA" id="ARBA00009129"/>
    </source>
</evidence>
<accession>A0ABS1IZN0</accession>
<evidence type="ECO:0000313" key="4">
    <source>
        <dbReference type="Proteomes" id="UP000604730"/>
    </source>
</evidence>
<evidence type="ECO:0000313" key="3">
    <source>
        <dbReference type="EMBL" id="MBK5896783.1"/>
    </source>
</evidence>
<feature type="domain" description="CsbD-like" evidence="2">
    <location>
        <begin position="3"/>
        <end position="52"/>
    </location>
</feature>
<comment type="similarity">
    <text evidence="1">Belongs to the UPF0337 (CsbD) family.</text>
</comment>
<comment type="caution">
    <text evidence="3">The sequence shown here is derived from an EMBL/GenBank/DDBJ whole genome shotgun (WGS) entry which is preliminary data.</text>
</comment>
<dbReference type="Gene3D" id="1.10.1470.10">
    <property type="entry name" value="YjbJ"/>
    <property type="match status" value="1"/>
</dbReference>
<dbReference type="EMBL" id="JAEPRJ010000001">
    <property type="protein sequence ID" value="MBK5896783.1"/>
    <property type="molecule type" value="Genomic_DNA"/>
</dbReference>
<reference evidence="3 4" key="1">
    <citation type="submission" date="2021-01" db="EMBL/GenBank/DDBJ databases">
        <title>Isolation and description of Catonella massiliensis sp. nov., a novel Catonella species, isolated from a stable periodontitis subject.</title>
        <authorList>
            <person name="Antezack A."/>
            <person name="Boxberger M."/>
            <person name="La Scola B."/>
            <person name="Monnet-Corti V."/>
        </authorList>
    </citation>
    <scope>NUCLEOTIDE SEQUENCE [LARGE SCALE GENOMIC DNA]</scope>
    <source>
        <strain evidence="3 4">Marseille-Q4567</strain>
    </source>
</reference>
<name>A0ABS1IZN0_9FIRM</name>
<dbReference type="InterPro" id="IPR036629">
    <property type="entry name" value="YjbJ_sf"/>
</dbReference>
<protein>
    <submittedName>
        <fullName evidence="3">CsbD family protein</fullName>
    </submittedName>
</protein>